<gene>
    <name evidence="3" type="ORF">KC622_03665</name>
</gene>
<sequence>MINIDDKRFFLYKHVLSYNPEDKSEKISKRKVIELLEGYPNCFERDNMPGHITGSALLVDDNRMNVLLTHHQKIGKWLQFGGHSDGEENPFNVALRETVEESGITEINFVYPFSGIFDIDVHPIPEYEGLPKHYHYDIRILLTTNQTDFVVSKESKELKWIKIDDIKNYNSQKEFLRMIDKLKLIKK</sequence>
<protein>
    <submittedName>
        <fullName evidence="3">NUDIX hydrolase</fullName>
    </submittedName>
</protein>
<accession>A0A955I073</accession>
<feature type="domain" description="Nudix hydrolase" evidence="2">
    <location>
        <begin position="49"/>
        <end position="183"/>
    </location>
</feature>
<dbReference type="CDD" id="cd03674">
    <property type="entry name" value="NUDIX_Hydrolase"/>
    <property type="match status" value="1"/>
</dbReference>
<proteinExistence type="predicted"/>
<dbReference type="PANTHER" id="PTHR43222:SF2">
    <property type="entry name" value="NUDIX HYDROLASE 23, CHLOROPLASTIC"/>
    <property type="match status" value="1"/>
</dbReference>
<dbReference type="Proteomes" id="UP000748332">
    <property type="component" value="Unassembled WGS sequence"/>
</dbReference>
<dbReference type="EMBL" id="JAGQLM010000167">
    <property type="protein sequence ID" value="MCA9375402.1"/>
    <property type="molecule type" value="Genomic_DNA"/>
</dbReference>
<evidence type="ECO:0000313" key="4">
    <source>
        <dbReference type="Proteomes" id="UP000748332"/>
    </source>
</evidence>
<dbReference type="GO" id="GO:0016787">
    <property type="term" value="F:hydrolase activity"/>
    <property type="evidence" value="ECO:0007669"/>
    <property type="project" value="UniProtKB-KW"/>
</dbReference>
<keyword evidence="1 3" id="KW-0378">Hydrolase</keyword>
<reference evidence="3" key="1">
    <citation type="submission" date="2020-04" db="EMBL/GenBank/DDBJ databases">
        <authorList>
            <person name="Zhang T."/>
        </authorList>
    </citation>
    <scope>NUCLEOTIDE SEQUENCE</scope>
    <source>
        <strain evidence="3">HKST-UBA16</strain>
    </source>
</reference>
<dbReference type="InterPro" id="IPR000086">
    <property type="entry name" value="NUDIX_hydrolase_dom"/>
</dbReference>
<reference evidence="3" key="2">
    <citation type="journal article" date="2021" name="Microbiome">
        <title>Successional dynamics and alternative stable states in a saline activated sludge microbial community over 9 years.</title>
        <authorList>
            <person name="Wang Y."/>
            <person name="Ye J."/>
            <person name="Ju F."/>
            <person name="Liu L."/>
            <person name="Boyd J.A."/>
            <person name="Deng Y."/>
            <person name="Parks D.H."/>
            <person name="Jiang X."/>
            <person name="Yin X."/>
            <person name="Woodcroft B.J."/>
            <person name="Tyson G.W."/>
            <person name="Hugenholtz P."/>
            <person name="Polz M.F."/>
            <person name="Zhang T."/>
        </authorList>
    </citation>
    <scope>NUCLEOTIDE SEQUENCE</scope>
    <source>
        <strain evidence="3">HKST-UBA16</strain>
    </source>
</reference>
<organism evidence="3 4">
    <name type="scientific">Candidatus Dojkabacteria bacterium</name>
    <dbReference type="NCBI Taxonomy" id="2099670"/>
    <lineage>
        <taxon>Bacteria</taxon>
        <taxon>Candidatus Dojkabacteria</taxon>
    </lineage>
</organism>
<dbReference type="SUPFAM" id="SSF55811">
    <property type="entry name" value="Nudix"/>
    <property type="match status" value="1"/>
</dbReference>
<comment type="caution">
    <text evidence="3">The sequence shown here is derived from an EMBL/GenBank/DDBJ whole genome shotgun (WGS) entry which is preliminary data.</text>
</comment>
<dbReference type="PROSITE" id="PS00893">
    <property type="entry name" value="NUDIX_BOX"/>
    <property type="match status" value="1"/>
</dbReference>
<name>A0A955I073_9BACT</name>
<dbReference type="AlphaFoldDB" id="A0A955I073"/>
<dbReference type="InterPro" id="IPR020084">
    <property type="entry name" value="NUDIX_hydrolase_CS"/>
</dbReference>
<dbReference type="PANTHER" id="PTHR43222">
    <property type="entry name" value="NUDIX HYDROLASE 23"/>
    <property type="match status" value="1"/>
</dbReference>
<dbReference type="Pfam" id="PF00293">
    <property type="entry name" value="NUDIX"/>
    <property type="match status" value="1"/>
</dbReference>
<dbReference type="Gene3D" id="3.90.79.10">
    <property type="entry name" value="Nucleoside Triphosphate Pyrophosphohydrolase"/>
    <property type="match status" value="1"/>
</dbReference>
<evidence type="ECO:0000259" key="2">
    <source>
        <dbReference type="PROSITE" id="PS51462"/>
    </source>
</evidence>
<evidence type="ECO:0000313" key="3">
    <source>
        <dbReference type="EMBL" id="MCA9375402.1"/>
    </source>
</evidence>
<dbReference type="InterPro" id="IPR015797">
    <property type="entry name" value="NUDIX_hydrolase-like_dom_sf"/>
</dbReference>
<dbReference type="PROSITE" id="PS51462">
    <property type="entry name" value="NUDIX"/>
    <property type="match status" value="1"/>
</dbReference>
<evidence type="ECO:0000256" key="1">
    <source>
        <dbReference type="ARBA" id="ARBA00022801"/>
    </source>
</evidence>